<dbReference type="CDD" id="cd20272">
    <property type="entry name" value="Complex1_LYR_MIEF1-MP"/>
    <property type="match status" value="1"/>
</dbReference>
<sequence length="229" mass="26621">MSASLIRKGLDLFSDDIKDETKTERQKKKKKAGAEVMEQISSNRIGVKRQVQRIRGMVGKKKNQATVKSKLVKSAVEEYKKRANNSHLENNLKYMLYARFTPDCSITEKVVHQNYGRKSRDQPNQKKENKSEKSMFTEADFQHFQKDYFGRQAAISLYLMGGWSRSSVLGLYRALLRAGRHLQYTDRDYYRSVVAREFRRSKNLSSLEDKERAFQKGLFFLNTKLGGLV</sequence>
<dbReference type="PANTHER" id="PTHR31454">
    <property type="entry name" value="ACTIVE REGULATOR OF SIRT1"/>
    <property type="match status" value="1"/>
</dbReference>
<evidence type="ECO:0000256" key="1">
    <source>
        <dbReference type="ARBA" id="ARBA00004604"/>
    </source>
</evidence>
<dbReference type="Pfam" id="PF05347">
    <property type="entry name" value="Complex1_LYR"/>
    <property type="match status" value="1"/>
</dbReference>
<feature type="region of interest" description="Disordered" evidence="6">
    <location>
        <begin position="113"/>
        <end position="134"/>
    </location>
</feature>
<evidence type="ECO:0000259" key="7">
    <source>
        <dbReference type="Pfam" id="PF05347"/>
    </source>
</evidence>
<evidence type="ECO:0000256" key="3">
    <source>
        <dbReference type="ARBA" id="ARBA00016855"/>
    </source>
</evidence>
<feature type="non-terminal residue" evidence="8">
    <location>
        <position position="1"/>
    </location>
</feature>
<proteinExistence type="inferred from homology"/>
<keyword evidence="4" id="KW-0539">Nucleus</keyword>
<feature type="compositionally biased region" description="Basic and acidic residues" evidence="6">
    <location>
        <begin position="118"/>
        <end position="134"/>
    </location>
</feature>
<comment type="similarity">
    <text evidence="2">Belongs to the AROS family.</text>
</comment>
<comment type="subcellular location">
    <subcellularLocation>
        <location evidence="1">Nucleus</location>
        <location evidence="1">Nucleolus</location>
    </subcellularLocation>
</comment>
<dbReference type="Pfam" id="PF15684">
    <property type="entry name" value="AROS"/>
    <property type="match status" value="1"/>
</dbReference>
<evidence type="ECO:0000256" key="2">
    <source>
        <dbReference type="ARBA" id="ARBA00007318"/>
    </source>
</evidence>
<evidence type="ECO:0000313" key="8">
    <source>
        <dbReference type="EMBL" id="KAG2464008.1"/>
    </source>
</evidence>
<comment type="caution">
    <text evidence="8">The sequence shown here is derived from an EMBL/GenBank/DDBJ whole genome shotgun (WGS) entry which is preliminary data.</text>
</comment>
<evidence type="ECO:0000256" key="5">
    <source>
        <dbReference type="ARBA" id="ARBA00032748"/>
    </source>
</evidence>
<name>A0A8X8BMZ5_POLSE</name>
<evidence type="ECO:0000313" key="9">
    <source>
        <dbReference type="Proteomes" id="UP000886611"/>
    </source>
</evidence>
<protein>
    <recommendedName>
        <fullName evidence="3">Active regulator of SIRT1</fullName>
    </recommendedName>
    <alternativeName>
        <fullName evidence="5">40S ribosomal protein S19-binding protein 1</fullName>
    </alternativeName>
</protein>
<dbReference type="InterPro" id="IPR045300">
    <property type="entry name" value="Complex1_LYR_MIEF1-MP"/>
</dbReference>
<feature type="non-terminal residue" evidence="8">
    <location>
        <position position="229"/>
    </location>
</feature>
<feature type="domain" description="Complex 1 LYR protein" evidence="7">
    <location>
        <begin position="167"/>
        <end position="221"/>
    </location>
</feature>
<dbReference type="PANTHER" id="PTHR31454:SF2">
    <property type="entry name" value="ACTIVE REGULATOR OF SIRT1"/>
    <property type="match status" value="1"/>
</dbReference>
<keyword evidence="9" id="KW-1185">Reference proteome</keyword>
<evidence type="ECO:0000256" key="6">
    <source>
        <dbReference type="SAM" id="MobiDB-lite"/>
    </source>
</evidence>
<dbReference type="AlphaFoldDB" id="A0A8X8BMZ5"/>
<evidence type="ECO:0000256" key="4">
    <source>
        <dbReference type="ARBA" id="ARBA00023242"/>
    </source>
</evidence>
<dbReference type="InterPro" id="IPR008011">
    <property type="entry name" value="Complex1_LYR_dom"/>
</dbReference>
<dbReference type="Proteomes" id="UP000886611">
    <property type="component" value="Unassembled WGS sequence"/>
</dbReference>
<reference evidence="8 9" key="1">
    <citation type="journal article" date="2021" name="Cell">
        <title>Tracing the genetic footprints of vertebrate landing in non-teleost ray-finned fishes.</title>
        <authorList>
            <person name="Bi X."/>
            <person name="Wang K."/>
            <person name="Yang L."/>
            <person name="Pan H."/>
            <person name="Jiang H."/>
            <person name="Wei Q."/>
            <person name="Fang M."/>
            <person name="Yu H."/>
            <person name="Zhu C."/>
            <person name="Cai Y."/>
            <person name="He Y."/>
            <person name="Gan X."/>
            <person name="Zeng H."/>
            <person name="Yu D."/>
            <person name="Zhu Y."/>
            <person name="Jiang H."/>
            <person name="Qiu Q."/>
            <person name="Yang H."/>
            <person name="Zhang Y.E."/>
            <person name="Wang W."/>
            <person name="Zhu M."/>
            <person name="He S."/>
            <person name="Zhang G."/>
        </authorList>
    </citation>
    <scope>NUCLEOTIDE SEQUENCE [LARGE SCALE GENOMIC DNA]</scope>
    <source>
        <strain evidence="8">Bchr_013</strain>
    </source>
</reference>
<gene>
    <name evidence="8" type="primary">Rps19bp1</name>
    <name evidence="8" type="ORF">GTO96_0002539</name>
</gene>
<dbReference type="EMBL" id="JAATIS010003638">
    <property type="protein sequence ID" value="KAG2464008.1"/>
    <property type="molecule type" value="Genomic_DNA"/>
</dbReference>
<dbReference type="InterPro" id="IPR023262">
    <property type="entry name" value="AROS"/>
</dbReference>
<organism evidence="8 9">
    <name type="scientific">Polypterus senegalus</name>
    <name type="common">Senegal bichir</name>
    <dbReference type="NCBI Taxonomy" id="55291"/>
    <lineage>
        <taxon>Eukaryota</taxon>
        <taxon>Metazoa</taxon>
        <taxon>Chordata</taxon>
        <taxon>Craniata</taxon>
        <taxon>Vertebrata</taxon>
        <taxon>Euteleostomi</taxon>
        <taxon>Actinopterygii</taxon>
        <taxon>Polypteriformes</taxon>
        <taxon>Polypteridae</taxon>
        <taxon>Polypterus</taxon>
    </lineage>
</organism>
<accession>A0A8X8BMZ5</accession>
<dbReference type="GO" id="GO:0005730">
    <property type="term" value="C:nucleolus"/>
    <property type="evidence" value="ECO:0007669"/>
    <property type="project" value="UniProtKB-SubCell"/>
</dbReference>
<dbReference type="PRINTS" id="PR02029">
    <property type="entry name" value="ACTREGSIRT1"/>
</dbReference>
<dbReference type="GO" id="GO:0019899">
    <property type="term" value="F:enzyme binding"/>
    <property type="evidence" value="ECO:0007669"/>
    <property type="project" value="TreeGrafter"/>
</dbReference>